<proteinExistence type="predicted"/>
<reference evidence="1" key="1">
    <citation type="submission" date="2023-03" db="EMBL/GenBank/DDBJ databases">
        <title>Massive genome expansion in bonnet fungi (Mycena s.s.) driven by repeated elements and novel gene families across ecological guilds.</title>
        <authorList>
            <consortium name="Lawrence Berkeley National Laboratory"/>
            <person name="Harder C.B."/>
            <person name="Miyauchi S."/>
            <person name="Viragh M."/>
            <person name="Kuo A."/>
            <person name="Thoen E."/>
            <person name="Andreopoulos B."/>
            <person name="Lu D."/>
            <person name="Skrede I."/>
            <person name="Drula E."/>
            <person name="Henrissat B."/>
            <person name="Morin E."/>
            <person name="Kohler A."/>
            <person name="Barry K."/>
            <person name="LaButti K."/>
            <person name="Morin E."/>
            <person name="Salamov A."/>
            <person name="Lipzen A."/>
            <person name="Mereny Z."/>
            <person name="Hegedus B."/>
            <person name="Baldrian P."/>
            <person name="Stursova M."/>
            <person name="Weitz H."/>
            <person name="Taylor A."/>
            <person name="Grigoriev I.V."/>
            <person name="Nagy L.G."/>
            <person name="Martin F."/>
            <person name="Kauserud H."/>
        </authorList>
    </citation>
    <scope>NUCLEOTIDE SEQUENCE</scope>
    <source>
        <strain evidence="1">9284</strain>
    </source>
</reference>
<accession>A0AAD7C1G9</accession>
<gene>
    <name evidence="1" type="ORF">FB45DRAFT_1138282</name>
</gene>
<dbReference type="Proteomes" id="UP001221142">
    <property type="component" value="Unassembled WGS sequence"/>
</dbReference>
<evidence type="ECO:0000313" key="2">
    <source>
        <dbReference type="Proteomes" id="UP001221142"/>
    </source>
</evidence>
<keyword evidence="2" id="KW-1185">Reference proteome</keyword>
<comment type="caution">
    <text evidence="1">The sequence shown here is derived from an EMBL/GenBank/DDBJ whole genome shotgun (WGS) entry which is preliminary data.</text>
</comment>
<name>A0AAD7C1G9_9AGAR</name>
<organism evidence="1 2">
    <name type="scientific">Roridomyces roridus</name>
    <dbReference type="NCBI Taxonomy" id="1738132"/>
    <lineage>
        <taxon>Eukaryota</taxon>
        <taxon>Fungi</taxon>
        <taxon>Dikarya</taxon>
        <taxon>Basidiomycota</taxon>
        <taxon>Agaricomycotina</taxon>
        <taxon>Agaricomycetes</taxon>
        <taxon>Agaricomycetidae</taxon>
        <taxon>Agaricales</taxon>
        <taxon>Marasmiineae</taxon>
        <taxon>Mycenaceae</taxon>
        <taxon>Roridomyces</taxon>
    </lineage>
</organism>
<dbReference type="EMBL" id="JARKIF010000006">
    <property type="protein sequence ID" value="KAJ7636563.1"/>
    <property type="molecule type" value="Genomic_DNA"/>
</dbReference>
<sequence>MVWVDLPMNQAKSNIVDQDQNVQAGNIKKITDFTSSASYNKALDMEYFLRNFAAVGDCNDFPSAFTSRPDIHTDLDQNAGKFQSTAQHVQDLLTEVTPPSPEFNLPAVFNAWLRGLVSSYPASCSSLMLTTYSNYQAQMNQISQKLGTAVPNCFSLYHAGGPVPSSFTWQNLIPPAPTIPDCNLPGTEGQVILYTNALGIPVVASGSFFILGSGNSNFHALGTTRSLSSPHYVAEDLTYVGTGCAGVYSIGLGLPTAGPNFVDAHIAVDCNGQQGKVATPFNFVVNDQQLLCILLNFNDGTNGYYTVCGPGPTNDAAAWCAIELLPLLLPTYPHLSDTVPSFAFFPV</sequence>
<protein>
    <submittedName>
        <fullName evidence="1">Uncharacterized protein</fullName>
    </submittedName>
</protein>
<evidence type="ECO:0000313" key="1">
    <source>
        <dbReference type="EMBL" id="KAJ7636563.1"/>
    </source>
</evidence>
<dbReference type="AlphaFoldDB" id="A0AAD7C1G9"/>